<feature type="region of interest" description="Disordered" evidence="1">
    <location>
        <begin position="94"/>
        <end position="117"/>
    </location>
</feature>
<name>A0ABP7V9R4_9ACTN</name>
<dbReference type="EMBL" id="BAAAZG010000003">
    <property type="protein sequence ID" value="GAA4062182.1"/>
    <property type="molecule type" value="Genomic_DNA"/>
</dbReference>
<feature type="compositionally biased region" description="Polar residues" evidence="1">
    <location>
        <begin position="1"/>
        <end position="10"/>
    </location>
</feature>
<evidence type="ECO:0000313" key="3">
    <source>
        <dbReference type="Proteomes" id="UP001500683"/>
    </source>
</evidence>
<reference evidence="3" key="1">
    <citation type="journal article" date="2019" name="Int. J. Syst. Evol. Microbiol.">
        <title>The Global Catalogue of Microorganisms (GCM) 10K type strain sequencing project: providing services to taxonomists for standard genome sequencing and annotation.</title>
        <authorList>
            <consortium name="The Broad Institute Genomics Platform"/>
            <consortium name="The Broad Institute Genome Sequencing Center for Infectious Disease"/>
            <person name="Wu L."/>
            <person name="Ma J."/>
        </authorList>
    </citation>
    <scope>NUCLEOTIDE SEQUENCE [LARGE SCALE GENOMIC DNA]</scope>
    <source>
        <strain evidence="3">JCM 16702</strain>
    </source>
</reference>
<feature type="compositionally biased region" description="Basic residues" evidence="1">
    <location>
        <begin position="41"/>
        <end position="50"/>
    </location>
</feature>
<dbReference type="Proteomes" id="UP001500683">
    <property type="component" value="Unassembled WGS sequence"/>
</dbReference>
<protein>
    <submittedName>
        <fullName evidence="2">Uncharacterized protein</fullName>
    </submittedName>
</protein>
<gene>
    <name evidence="2" type="ORF">GCM10022214_14250</name>
</gene>
<sequence length="133" mass="14514">MRPATSTSTWAPWAHSCPKTDPARGDNARERTHGGKERGGRRAFGHRRRRPDVPDDFGDLGVFDALDVLRDLGVPDDLPVDLLVDLLVDLVDRAGEEPPTAPPVTRRTASASSPLLILDRPSIPRSRAIAYSS</sequence>
<evidence type="ECO:0000256" key="1">
    <source>
        <dbReference type="SAM" id="MobiDB-lite"/>
    </source>
</evidence>
<keyword evidence="3" id="KW-1185">Reference proteome</keyword>
<evidence type="ECO:0000313" key="2">
    <source>
        <dbReference type="EMBL" id="GAA4062182.1"/>
    </source>
</evidence>
<organism evidence="2 3">
    <name type="scientific">Actinomadura miaoliensis</name>
    <dbReference type="NCBI Taxonomy" id="430685"/>
    <lineage>
        <taxon>Bacteria</taxon>
        <taxon>Bacillati</taxon>
        <taxon>Actinomycetota</taxon>
        <taxon>Actinomycetes</taxon>
        <taxon>Streptosporangiales</taxon>
        <taxon>Thermomonosporaceae</taxon>
        <taxon>Actinomadura</taxon>
    </lineage>
</organism>
<proteinExistence type="predicted"/>
<feature type="region of interest" description="Disordered" evidence="1">
    <location>
        <begin position="1"/>
        <end position="51"/>
    </location>
</feature>
<accession>A0ABP7V9R4</accession>
<feature type="compositionally biased region" description="Basic and acidic residues" evidence="1">
    <location>
        <begin position="21"/>
        <end position="40"/>
    </location>
</feature>
<comment type="caution">
    <text evidence="2">The sequence shown here is derived from an EMBL/GenBank/DDBJ whole genome shotgun (WGS) entry which is preliminary data.</text>
</comment>